<dbReference type="EMBL" id="CP017717">
    <property type="protein sequence ID" value="AQZ64371.1"/>
    <property type="molecule type" value="Genomic_DNA"/>
</dbReference>
<dbReference type="AlphaFoldDB" id="A0A1V0A2C3"/>
<feature type="domain" description="HTH merR-type" evidence="2">
    <location>
        <begin position="5"/>
        <end position="74"/>
    </location>
</feature>
<dbReference type="GO" id="GO:0003677">
    <property type="term" value="F:DNA binding"/>
    <property type="evidence" value="ECO:0007669"/>
    <property type="project" value="UniProtKB-KW"/>
</dbReference>
<evidence type="ECO:0000259" key="2">
    <source>
        <dbReference type="PROSITE" id="PS50937"/>
    </source>
</evidence>
<dbReference type="InterPro" id="IPR047057">
    <property type="entry name" value="MerR_fam"/>
</dbReference>
<evidence type="ECO:0000313" key="3">
    <source>
        <dbReference type="EMBL" id="AQZ64371.1"/>
    </source>
</evidence>
<dbReference type="PANTHER" id="PTHR30204:SF90">
    <property type="entry name" value="HTH-TYPE TRANSCRIPTIONAL ACTIVATOR MTA"/>
    <property type="match status" value="1"/>
</dbReference>
<dbReference type="Pfam" id="PF13411">
    <property type="entry name" value="MerR_1"/>
    <property type="match status" value="1"/>
</dbReference>
<evidence type="ECO:0000313" key="4">
    <source>
        <dbReference type="Proteomes" id="UP000190797"/>
    </source>
</evidence>
<dbReference type="Proteomes" id="UP000190797">
    <property type="component" value="Chromosome"/>
</dbReference>
<dbReference type="KEGG" id="noa:BKM31_25505"/>
<dbReference type="GO" id="GO:0003700">
    <property type="term" value="F:DNA-binding transcription factor activity"/>
    <property type="evidence" value="ECO:0007669"/>
    <property type="project" value="InterPro"/>
</dbReference>
<dbReference type="SUPFAM" id="SSF46955">
    <property type="entry name" value="Putative DNA-binding domain"/>
    <property type="match status" value="1"/>
</dbReference>
<dbReference type="InterPro" id="IPR009061">
    <property type="entry name" value="DNA-bd_dom_put_sf"/>
</dbReference>
<reference evidence="4" key="1">
    <citation type="journal article" date="2017" name="Med. Chem. Commun.">
        <title>Nonomuraea sp. ATCC 55076 harbours the largest actinomycete chromosome to date and the kistamicin biosynthetic gene cluster.</title>
        <authorList>
            <person name="Nazari B."/>
            <person name="Forneris C.C."/>
            <person name="Gibson M.I."/>
            <person name="Moon K."/>
            <person name="Schramma K.R."/>
            <person name="Seyedsayamdost M.R."/>
        </authorList>
    </citation>
    <scope>NUCLEOTIDE SEQUENCE [LARGE SCALE GENOMIC DNA]</scope>
    <source>
        <strain evidence="4">ATCC 55076</strain>
    </source>
</reference>
<dbReference type="STRING" id="1909395.BKM31_25505"/>
<organism evidence="3 4">
    <name type="scientific">[Actinomadura] parvosata subsp. kistnae</name>
    <dbReference type="NCBI Taxonomy" id="1909395"/>
    <lineage>
        <taxon>Bacteria</taxon>
        <taxon>Bacillati</taxon>
        <taxon>Actinomycetota</taxon>
        <taxon>Actinomycetes</taxon>
        <taxon>Streptosporangiales</taxon>
        <taxon>Streptosporangiaceae</taxon>
        <taxon>Nonomuraea</taxon>
    </lineage>
</organism>
<proteinExistence type="predicted"/>
<name>A0A1V0A2C3_9ACTN</name>
<keyword evidence="1" id="KW-0238">DNA-binding</keyword>
<dbReference type="InterPro" id="IPR000551">
    <property type="entry name" value="MerR-type_HTH_dom"/>
</dbReference>
<sequence length="246" mass="27021">MNERLWKIGELATATGVTVRALHHFHQIGLLAPAGRSPAGHRLYTSGDVRRLYRILALRELGLPLAEIAGALDSTDVRDTLRRQLDQVERHLAGQRALHRRLLGVAEALDASGEPSIDQLIKTMEAMMQARHFTPDQLARFEQRHRELGQDGVTSWLRRLTGLAAEAAEHAERGTDPAEPAVQDLAGRWSEAVEGLVGGDRQAMSALYGKIEAEGAETATKGLLSEPAWHYLKVAFAVGFRAEPPH</sequence>
<dbReference type="PANTHER" id="PTHR30204">
    <property type="entry name" value="REDOX-CYCLING DRUG-SENSING TRANSCRIPTIONAL ACTIVATOR SOXR"/>
    <property type="match status" value="1"/>
</dbReference>
<gene>
    <name evidence="3" type="ORF">BKM31_25505</name>
</gene>
<dbReference type="OrthoDB" id="9809391at2"/>
<accession>A0A1V0A2C3</accession>
<dbReference type="Pfam" id="PF07739">
    <property type="entry name" value="TipAS"/>
    <property type="match status" value="1"/>
</dbReference>
<dbReference type="RefSeq" id="WP_080040572.1">
    <property type="nucleotide sequence ID" value="NZ_CP017717.1"/>
</dbReference>
<keyword evidence="4" id="KW-1185">Reference proteome</keyword>
<dbReference type="PRINTS" id="PR00040">
    <property type="entry name" value="HTHMERR"/>
</dbReference>
<protein>
    <recommendedName>
        <fullName evidence="2">HTH merR-type domain-containing protein</fullName>
    </recommendedName>
</protein>
<evidence type="ECO:0000256" key="1">
    <source>
        <dbReference type="ARBA" id="ARBA00023125"/>
    </source>
</evidence>
<dbReference type="PROSITE" id="PS50937">
    <property type="entry name" value="HTH_MERR_2"/>
    <property type="match status" value="1"/>
</dbReference>
<dbReference type="SMART" id="SM00422">
    <property type="entry name" value="HTH_MERR"/>
    <property type="match status" value="1"/>
</dbReference>
<dbReference type="InterPro" id="IPR012925">
    <property type="entry name" value="TipAS_dom"/>
</dbReference>
<dbReference type="Gene3D" id="1.10.1660.10">
    <property type="match status" value="1"/>
</dbReference>